<proteinExistence type="predicted"/>
<comment type="caution">
    <text evidence="1">The sequence shown here is derived from an EMBL/GenBank/DDBJ whole genome shotgun (WGS) entry which is preliminary data.</text>
</comment>
<sequence>MNCFPSCPDLLESNDAPLDAEIAIIRRYISESQSRMAQLKAQINELPVEREQMQSEYDAIAESVRTHTRVLSPVRRVPVELWLEIFASIKGTRRIQGETRICPPWSLGFICRSWRDAVLSTPSFWSSIDLPQPMSGRPLFHIHPGT</sequence>
<evidence type="ECO:0000313" key="2">
    <source>
        <dbReference type="Proteomes" id="UP001221142"/>
    </source>
</evidence>
<organism evidence="1 2">
    <name type="scientific">Roridomyces roridus</name>
    <dbReference type="NCBI Taxonomy" id="1738132"/>
    <lineage>
        <taxon>Eukaryota</taxon>
        <taxon>Fungi</taxon>
        <taxon>Dikarya</taxon>
        <taxon>Basidiomycota</taxon>
        <taxon>Agaricomycotina</taxon>
        <taxon>Agaricomycetes</taxon>
        <taxon>Agaricomycetidae</taxon>
        <taxon>Agaricales</taxon>
        <taxon>Marasmiineae</taxon>
        <taxon>Mycenaceae</taxon>
        <taxon>Roridomyces</taxon>
    </lineage>
</organism>
<gene>
    <name evidence="1" type="ORF">FB45DRAFT_890023</name>
</gene>
<keyword evidence="2" id="KW-1185">Reference proteome</keyword>
<evidence type="ECO:0000313" key="1">
    <source>
        <dbReference type="EMBL" id="KAJ7651236.1"/>
    </source>
</evidence>
<reference evidence="1" key="1">
    <citation type="submission" date="2023-03" db="EMBL/GenBank/DDBJ databases">
        <title>Massive genome expansion in bonnet fungi (Mycena s.s.) driven by repeated elements and novel gene families across ecological guilds.</title>
        <authorList>
            <consortium name="Lawrence Berkeley National Laboratory"/>
            <person name="Harder C.B."/>
            <person name="Miyauchi S."/>
            <person name="Viragh M."/>
            <person name="Kuo A."/>
            <person name="Thoen E."/>
            <person name="Andreopoulos B."/>
            <person name="Lu D."/>
            <person name="Skrede I."/>
            <person name="Drula E."/>
            <person name="Henrissat B."/>
            <person name="Morin E."/>
            <person name="Kohler A."/>
            <person name="Barry K."/>
            <person name="LaButti K."/>
            <person name="Morin E."/>
            <person name="Salamov A."/>
            <person name="Lipzen A."/>
            <person name="Mereny Z."/>
            <person name="Hegedus B."/>
            <person name="Baldrian P."/>
            <person name="Stursova M."/>
            <person name="Weitz H."/>
            <person name="Taylor A."/>
            <person name="Grigoriev I.V."/>
            <person name="Nagy L.G."/>
            <person name="Martin F."/>
            <person name="Kauserud H."/>
        </authorList>
    </citation>
    <scope>NUCLEOTIDE SEQUENCE</scope>
    <source>
        <strain evidence="1">9284</strain>
    </source>
</reference>
<evidence type="ECO:0008006" key="3">
    <source>
        <dbReference type="Google" id="ProtNLM"/>
    </source>
</evidence>
<dbReference type="AlphaFoldDB" id="A0AAD7FZD9"/>
<name>A0AAD7FZD9_9AGAR</name>
<dbReference type="EMBL" id="JARKIF010000001">
    <property type="protein sequence ID" value="KAJ7651236.1"/>
    <property type="molecule type" value="Genomic_DNA"/>
</dbReference>
<dbReference type="Proteomes" id="UP001221142">
    <property type="component" value="Unassembled WGS sequence"/>
</dbReference>
<accession>A0AAD7FZD9</accession>
<protein>
    <recommendedName>
        <fullName evidence="3">F-box domain-containing protein</fullName>
    </recommendedName>
</protein>